<dbReference type="GO" id="GO:0016787">
    <property type="term" value="F:hydrolase activity"/>
    <property type="evidence" value="ECO:0007669"/>
    <property type="project" value="InterPro"/>
</dbReference>
<reference evidence="4 5" key="1">
    <citation type="submission" date="2018-04" db="EMBL/GenBank/DDBJ databases">
        <title>Genomic Encyclopedia of Archaeal and Bacterial Type Strains, Phase II (KMG-II): from individual species to whole genera.</title>
        <authorList>
            <person name="Goeker M."/>
        </authorList>
    </citation>
    <scope>NUCLEOTIDE SEQUENCE [LARGE SCALE GENOMIC DNA]</scope>
    <source>
        <strain evidence="4 5">DSM 23382</strain>
    </source>
</reference>
<accession>A0A2T5VC99</accession>
<dbReference type="CDD" id="cd18799">
    <property type="entry name" value="SF2_C_EcoAI-like"/>
    <property type="match status" value="1"/>
</dbReference>
<protein>
    <submittedName>
        <fullName evidence="4">Type I restriction enzyme R subunit</fullName>
    </submittedName>
</protein>
<feature type="domain" description="Helicase C-terminal" evidence="3">
    <location>
        <begin position="685"/>
        <end position="844"/>
    </location>
</feature>
<dbReference type="InterPro" id="IPR025285">
    <property type="entry name" value="DUF4145"/>
</dbReference>
<evidence type="ECO:0000313" key="5">
    <source>
        <dbReference type="Proteomes" id="UP000244081"/>
    </source>
</evidence>
<dbReference type="SMART" id="SM00487">
    <property type="entry name" value="DEXDc"/>
    <property type="match status" value="1"/>
</dbReference>
<dbReference type="AlphaFoldDB" id="A0A2T5VC99"/>
<dbReference type="InterPro" id="IPR013670">
    <property type="entry name" value="EcoEI_R_C_dom"/>
</dbReference>
<dbReference type="PANTHER" id="PTHR47396">
    <property type="entry name" value="TYPE I RESTRICTION ENZYME ECOKI R PROTEIN"/>
    <property type="match status" value="1"/>
</dbReference>
<dbReference type="EMBL" id="QAYG01000002">
    <property type="protein sequence ID" value="PTW61380.1"/>
    <property type="molecule type" value="Genomic_DNA"/>
</dbReference>
<gene>
    <name evidence="4" type="ORF">C8N35_10289</name>
</gene>
<dbReference type="Pfam" id="PF08463">
    <property type="entry name" value="EcoEI_R_C"/>
    <property type="match status" value="1"/>
</dbReference>
<dbReference type="InterPro" id="IPR050742">
    <property type="entry name" value="Helicase_Restrict-Modif_Enz"/>
</dbReference>
<evidence type="ECO:0000313" key="4">
    <source>
        <dbReference type="EMBL" id="PTW61380.1"/>
    </source>
</evidence>
<keyword evidence="1" id="KW-0175">Coiled coil</keyword>
<dbReference type="InterPro" id="IPR027417">
    <property type="entry name" value="P-loop_NTPase"/>
</dbReference>
<dbReference type="Pfam" id="PF04851">
    <property type="entry name" value="ResIII"/>
    <property type="match status" value="1"/>
</dbReference>
<dbReference type="Pfam" id="PF00271">
    <property type="entry name" value="Helicase_C"/>
    <property type="match status" value="1"/>
</dbReference>
<dbReference type="CDD" id="cd18032">
    <property type="entry name" value="DEXHc_RE_I_III_res"/>
    <property type="match status" value="1"/>
</dbReference>
<dbReference type="SUPFAM" id="SSF52540">
    <property type="entry name" value="P-loop containing nucleoside triphosphate hydrolases"/>
    <property type="match status" value="1"/>
</dbReference>
<dbReference type="GO" id="GO:0006304">
    <property type="term" value="P:DNA modification"/>
    <property type="evidence" value="ECO:0007669"/>
    <property type="project" value="InterPro"/>
</dbReference>
<dbReference type="GO" id="GO:0003677">
    <property type="term" value="F:DNA binding"/>
    <property type="evidence" value="ECO:0007669"/>
    <property type="project" value="InterPro"/>
</dbReference>
<dbReference type="SMART" id="SM00490">
    <property type="entry name" value="HELICc"/>
    <property type="match status" value="1"/>
</dbReference>
<organism evidence="4 5">
    <name type="scientific">Breoghania corrubedonensis</name>
    <dbReference type="NCBI Taxonomy" id="665038"/>
    <lineage>
        <taxon>Bacteria</taxon>
        <taxon>Pseudomonadati</taxon>
        <taxon>Pseudomonadota</taxon>
        <taxon>Alphaproteobacteria</taxon>
        <taxon>Hyphomicrobiales</taxon>
        <taxon>Stappiaceae</taxon>
        <taxon>Breoghania</taxon>
    </lineage>
</organism>
<evidence type="ECO:0000259" key="3">
    <source>
        <dbReference type="PROSITE" id="PS51194"/>
    </source>
</evidence>
<proteinExistence type="predicted"/>
<dbReference type="NCBIfam" id="NF008521">
    <property type="entry name" value="PRK11448.1"/>
    <property type="match status" value="1"/>
</dbReference>
<dbReference type="InterPro" id="IPR006935">
    <property type="entry name" value="Helicase/UvrB_N"/>
</dbReference>
<feature type="domain" description="Helicase ATP-binding" evidence="2">
    <location>
        <begin position="425"/>
        <end position="610"/>
    </location>
</feature>
<dbReference type="InterPro" id="IPR001650">
    <property type="entry name" value="Helicase_C-like"/>
</dbReference>
<dbReference type="InterPro" id="IPR014001">
    <property type="entry name" value="Helicase_ATP-bd"/>
</dbReference>
<dbReference type="GO" id="GO:0005829">
    <property type="term" value="C:cytosol"/>
    <property type="evidence" value="ECO:0007669"/>
    <property type="project" value="TreeGrafter"/>
</dbReference>
<keyword evidence="5" id="KW-1185">Reference proteome</keyword>
<dbReference type="PROSITE" id="PS51194">
    <property type="entry name" value="HELICASE_CTER"/>
    <property type="match status" value="1"/>
</dbReference>
<dbReference type="Gene3D" id="3.90.1570.30">
    <property type="match status" value="1"/>
</dbReference>
<sequence length="1122" mass="125999">MRQLGVLAERFFAEDANTSLIKSRQFAELLLKEIAARSAAYDPDRRENQNDLLRRLVYEGILPRQVADVFHAVRRQGNEATHEFTGTHAEALSALKFCRSLGVWFRQTYGRDPNFKPGAFVPPPDPRGEDEALRQELAELRKAVLSAEAELRAAHASAEEQVRARQAAEELAGQARAESVVWEQTAAEFEASQNELAKQLEALQAAAAAEPAQIRVELKQAGRDAAGKLELDEADTRLLIDVQLIDKQWEADSKTLRHSAGTRPEAGRNIAIAEWPTESGPVDYALFVGHTCVGVIEAKRQSTNVPGTLRQAERYARDIRLEPGNRYPDAPWQHGLDDPFRVPFVFATNGRSYVRQWQTVSGIWYRDVRRATNQDCVLPEWFSPSDLVAKLETDVDAAAQGLAEEGFGYGALRPYQEDAVRAVEEAVEAGQRNILISMATGTGKTRTCVALMYRLLKHRRFRRILFLVDRTALGEQTTDALETTELEGLLKFAQIYKVAGLDQRLPEPEDQVQVATVQSLVARILNEDDPDRRPTPGTYDCIIVDEAHRGYTLDAELRETDIGFRNVDDYQSAYRQVLDYFDAVKIALTATPALHTREIFGDPVFSYGYRQAVVEGWLNDHLPPRRITTALAEAGIHFEGGEEVEIIDPRTGQIDLFDLPDDVSLDYDLATFNKRVYSENFNRVVCRALAAEIAPDRPGKTLIFAARDSHADDVVHILTEELREEYGISAVPHGMVMKITGSVPGNQDLILKFRNDPLPKYVVTVDLLTTGVDIPSICNLVFLRRVASRILYDQMIGRATRLCPEIGKENFRIFDAVDLYANLQNMSDMRPVVVRPDISMAQLAADLGHAQTDEDRNWVAGQIVVRMRSLARRLDEDQIEQFTRAAGQTPEEAVTDLSRRAGHEVGHWFDEHPRAIEILDRPPVRRRGPGDGVAISTHEDELLHIREIFGDNATPEDYIEGFERYVRQNMNAVPAMIAATQRPRELTRKELSELAALLDEHHYSEAMLRAAYGSARNADIAAHIIGFVRQAAIGDPLVPYAKRVENAIVAIEKSRPWTQRQKDWLRRIGRALKDKPVADPTLFDQGAFADRGGFKRIAQEFDGELDEVLRQINEAIWPPSAA</sequence>
<dbReference type="Proteomes" id="UP000244081">
    <property type="component" value="Unassembled WGS sequence"/>
</dbReference>
<evidence type="ECO:0000256" key="1">
    <source>
        <dbReference type="SAM" id="Coils"/>
    </source>
</evidence>
<feature type="coiled-coil region" evidence="1">
    <location>
        <begin position="130"/>
        <end position="157"/>
    </location>
</feature>
<dbReference type="PROSITE" id="PS51192">
    <property type="entry name" value="HELICASE_ATP_BIND_1"/>
    <property type="match status" value="1"/>
</dbReference>
<comment type="caution">
    <text evidence="4">The sequence shown here is derived from an EMBL/GenBank/DDBJ whole genome shotgun (WGS) entry which is preliminary data.</text>
</comment>
<dbReference type="Pfam" id="PF13643">
    <property type="entry name" value="DUF4145"/>
    <property type="match status" value="1"/>
</dbReference>
<name>A0A2T5VC99_9HYPH</name>
<dbReference type="Gene3D" id="3.40.50.300">
    <property type="entry name" value="P-loop containing nucleotide triphosphate hydrolases"/>
    <property type="match status" value="2"/>
</dbReference>
<evidence type="ECO:0000259" key="2">
    <source>
        <dbReference type="PROSITE" id="PS51192"/>
    </source>
</evidence>
<dbReference type="GO" id="GO:0005524">
    <property type="term" value="F:ATP binding"/>
    <property type="evidence" value="ECO:0007669"/>
    <property type="project" value="InterPro"/>
</dbReference>
<dbReference type="PANTHER" id="PTHR47396:SF1">
    <property type="entry name" value="ATP-DEPENDENT HELICASE IRC3-RELATED"/>
    <property type="match status" value="1"/>
</dbReference>